<dbReference type="AlphaFoldDB" id="A0AAW0E1H2"/>
<proteinExistence type="predicted"/>
<keyword evidence="2" id="KW-1185">Reference proteome</keyword>
<name>A0AAW0E1H2_9AGAR</name>
<evidence type="ECO:0000313" key="1">
    <source>
        <dbReference type="EMBL" id="KAK7057986.1"/>
    </source>
</evidence>
<dbReference type="Proteomes" id="UP001362999">
    <property type="component" value="Unassembled WGS sequence"/>
</dbReference>
<gene>
    <name evidence="1" type="ORF">R3P38DRAFT_2843941</name>
</gene>
<comment type="caution">
    <text evidence="1">The sequence shown here is derived from an EMBL/GenBank/DDBJ whole genome shotgun (WGS) entry which is preliminary data.</text>
</comment>
<evidence type="ECO:0000313" key="2">
    <source>
        <dbReference type="Proteomes" id="UP001362999"/>
    </source>
</evidence>
<dbReference type="EMBL" id="JAWWNJ010000004">
    <property type="protein sequence ID" value="KAK7057986.1"/>
    <property type="molecule type" value="Genomic_DNA"/>
</dbReference>
<evidence type="ECO:0008006" key="3">
    <source>
        <dbReference type="Google" id="ProtNLM"/>
    </source>
</evidence>
<reference evidence="1 2" key="1">
    <citation type="journal article" date="2024" name="J Genomics">
        <title>Draft genome sequencing and assembly of Favolaschia claudopus CIRM-BRFM 2984 isolated from oak limbs.</title>
        <authorList>
            <person name="Navarro D."/>
            <person name="Drula E."/>
            <person name="Chaduli D."/>
            <person name="Cazenave R."/>
            <person name="Ahrendt S."/>
            <person name="Wang J."/>
            <person name="Lipzen A."/>
            <person name="Daum C."/>
            <person name="Barry K."/>
            <person name="Grigoriev I.V."/>
            <person name="Favel A."/>
            <person name="Rosso M.N."/>
            <person name="Martin F."/>
        </authorList>
    </citation>
    <scope>NUCLEOTIDE SEQUENCE [LARGE SCALE GENOMIC DNA]</scope>
    <source>
        <strain evidence="1 2">CIRM-BRFM 2984</strain>
    </source>
</reference>
<accession>A0AAW0E1H2</accession>
<organism evidence="1 2">
    <name type="scientific">Favolaschia claudopus</name>
    <dbReference type="NCBI Taxonomy" id="2862362"/>
    <lineage>
        <taxon>Eukaryota</taxon>
        <taxon>Fungi</taxon>
        <taxon>Dikarya</taxon>
        <taxon>Basidiomycota</taxon>
        <taxon>Agaricomycotina</taxon>
        <taxon>Agaricomycetes</taxon>
        <taxon>Agaricomycetidae</taxon>
        <taxon>Agaricales</taxon>
        <taxon>Marasmiineae</taxon>
        <taxon>Mycenaceae</taxon>
        <taxon>Favolaschia</taxon>
    </lineage>
</organism>
<dbReference type="SUPFAM" id="SSF52047">
    <property type="entry name" value="RNI-like"/>
    <property type="match status" value="1"/>
</dbReference>
<sequence>MSFNMISVRAPFAQDFLDSSERLSASEFDIATEFIRIGTICIPYLDRLIGRASSTEYKDLIVQRDETVQQVLQYKNATRAIRRIPPEIVSQFLLLARPYMDYDDFEDPPWRLGHICRYWRDVALSTPELWAEIVIMSPERHPEEKFRTLMSRSSNAPLKVMFWSSYTTGARTKDLLRRLVSCSHRWTSASLVVLHADWPLLLPLRDRIPSLYFLRIGVTDWEFSGRAFFKDAGGDNGNTMNPFEIAPSLRDVTIEDLSALKTPLTLPFKQLTRFKVSTSHRTITSVLTLVPNLEVASLDFTDDPPASGSQIIRLPHLRRIYVSDQTFLNQLELPALKEIFIVGTDPAPLLSIVKRSPSIKLHTLRVAGCNPSHIARILEACPTIEVLCMQLMPGNKGNVLLNNLTVQSTSTDNKFTTIGPNIHTIGISVDSVSVKYELFVRMAESRWQIPDKGSPCCRLRSVELLLVKPENELESPVTQRLDSLRDQGLRVSIVDGGRALDAMMDWRI</sequence>
<protein>
    <recommendedName>
        <fullName evidence="3">F-box domain-containing protein</fullName>
    </recommendedName>
</protein>